<dbReference type="GO" id="GO:0005737">
    <property type="term" value="C:cytoplasm"/>
    <property type="evidence" value="ECO:0007669"/>
    <property type="project" value="TreeGrafter"/>
</dbReference>
<organism evidence="1 2">
    <name type="scientific">Pleuronectes platessa</name>
    <name type="common">European plaice</name>
    <dbReference type="NCBI Taxonomy" id="8262"/>
    <lineage>
        <taxon>Eukaryota</taxon>
        <taxon>Metazoa</taxon>
        <taxon>Chordata</taxon>
        <taxon>Craniata</taxon>
        <taxon>Vertebrata</taxon>
        <taxon>Euteleostomi</taxon>
        <taxon>Actinopterygii</taxon>
        <taxon>Neopterygii</taxon>
        <taxon>Teleostei</taxon>
        <taxon>Neoteleostei</taxon>
        <taxon>Acanthomorphata</taxon>
        <taxon>Carangaria</taxon>
        <taxon>Pleuronectiformes</taxon>
        <taxon>Pleuronectoidei</taxon>
        <taxon>Pleuronectidae</taxon>
        <taxon>Pleuronectes</taxon>
    </lineage>
</organism>
<dbReference type="Proteomes" id="UP001153269">
    <property type="component" value="Unassembled WGS sequence"/>
</dbReference>
<dbReference type="EMBL" id="CADEAL010004324">
    <property type="protein sequence ID" value="CAB1457042.1"/>
    <property type="molecule type" value="Genomic_DNA"/>
</dbReference>
<proteinExistence type="predicted"/>
<gene>
    <name evidence="1" type="ORF">PLEPLA_LOCUS44846</name>
</gene>
<name>A0A9N7VPW9_PLEPL</name>
<dbReference type="AlphaFoldDB" id="A0A9N7VPW9"/>
<feature type="non-terminal residue" evidence="1">
    <location>
        <position position="127"/>
    </location>
</feature>
<dbReference type="PANTHER" id="PTHR16155">
    <property type="entry name" value="DED DOMAIN-CONTAINING PROTEIN"/>
    <property type="match status" value="1"/>
</dbReference>
<dbReference type="PANTHER" id="PTHR16155:SF3">
    <property type="entry name" value="STERILE ALPHA MOTIF DOMAIN-CONTAINING PROTEIN 9-LIKE"/>
    <property type="match status" value="1"/>
</dbReference>
<evidence type="ECO:0000313" key="1">
    <source>
        <dbReference type="EMBL" id="CAB1457042.1"/>
    </source>
</evidence>
<reference evidence="1" key="1">
    <citation type="submission" date="2020-03" db="EMBL/GenBank/DDBJ databases">
        <authorList>
            <person name="Weist P."/>
        </authorList>
    </citation>
    <scope>NUCLEOTIDE SEQUENCE</scope>
</reference>
<evidence type="ECO:0000313" key="2">
    <source>
        <dbReference type="Proteomes" id="UP001153269"/>
    </source>
</evidence>
<comment type="caution">
    <text evidence="1">The sequence shown here is derived from an EMBL/GenBank/DDBJ whole genome shotgun (WGS) entry which is preliminary data.</text>
</comment>
<keyword evidence="2" id="KW-1185">Reference proteome</keyword>
<protein>
    <submittedName>
        <fullName evidence="1">Uncharacterized protein</fullName>
    </submittedName>
</protein>
<sequence>MEKGYWTKMKDIPPRKRRLYTHFFLGSGNGLDKFIHKRKLKGLIRGTSLSEKRMKWFSGEVWKNPDIDKLLKRVSGWTDDGVVYLEGPQKQKFRIMPLHLPSLPHSNENITFYLGFTFRGPVAYNIV</sequence>
<accession>A0A9N7VPW9</accession>